<reference evidence="1" key="2">
    <citation type="journal article" date="2015" name="Data Brief">
        <title>Shoot transcriptome of the giant reed, Arundo donax.</title>
        <authorList>
            <person name="Barrero R.A."/>
            <person name="Guerrero F.D."/>
            <person name="Moolhuijzen P."/>
            <person name="Goolsby J.A."/>
            <person name="Tidwell J."/>
            <person name="Bellgard S.E."/>
            <person name="Bellgard M.I."/>
        </authorList>
    </citation>
    <scope>NUCLEOTIDE SEQUENCE</scope>
    <source>
        <tissue evidence="1">Shoot tissue taken approximately 20 cm above the soil surface</tissue>
    </source>
</reference>
<dbReference type="AlphaFoldDB" id="A0A0A9CNR8"/>
<name>A0A0A9CNR8_ARUDO</name>
<protein>
    <submittedName>
        <fullName evidence="1">Uncharacterized protein</fullName>
    </submittedName>
</protein>
<dbReference type="EMBL" id="GBRH01224778">
    <property type="protein sequence ID" value="JAD73117.1"/>
    <property type="molecule type" value="Transcribed_RNA"/>
</dbReference>
<accession>A0A0A9CNR8</accession>
<proteinExistence type="predicted"/>
<organism evidence="1">
    <name type="scientific">Arundo donax</name>
    <name type="common">Giant reed</name>
    <name type="synonym">Donax arundinaceus</name>
    <dbReference type="NCBI Taxonomy" id="35708"/>
    <lineage>
        <taxon>Eukaryota</taxon>
        <taxon>Viridiplantae</taxon>
        <taxon>Streptophyta</taxon>
        <taxon>Embryophyta</taxon>
        <taxon>Tracheophyta</taxon>
        <taxon>Spermatophyta</taxon>
        <taxon>Magnoliopsida</taxon>
        <taxon>Liliopsida</taxon>
        <taxon>Poales</taxon>
        <taxon>Poaceae</taxon>
        <taxon>PACMAD clade</taxon>
        <taxon>Arundinoideae</taxon>
        <taxon>Arundineae</taxon>
        <taxon>Arundo</taxon>
    </lineage>
</organism>
<evidence type="ECO:0000313" key="1">
    <source>
        <dbReference type="EMBL" id="JAD73117.1"/>
    </source>
</evidence>
<sequence>MGCSEIRILICSHQKHLSGLCSSNLIIEIPHI</sequence>
<reference evidence="1" key="1">
    <citation type="submission" date="2014-09" db="EMBL/GenBank/DDBJ databases">
        <authorList>
            <person name="Magalhaes I.L.F."/>
            <person name="Oliveira U."/>
            <person name="Santos F.R."/>
            <person name="Vidigal T.H.D.A."/>
            <person name="Brescovit A.D."/>
            <person name="Santos A.J."/>
        </authorList>
    </citation>
    <scope>NUCLEOTIDE SEQUENCE</scope>
    <source>
        <tissue evidence="1">Shoot tissue taken approximately 20 cm above the soil surface</tissue>
    </source>
</reference>